<evidence type="ECO:0008006" key="4">
    <source>
        <dbReference type="Google" id="ProtNLM"/>
    </source>
</evidence>
<gene>
    <name evidence="2" type="ORF">LJ207_01510</name>
</gene>
<accession>A0AAW4WY71</accession>
<dbReference type="AlphaFoldDB" id="A0AAW4WY71"/>
<reference evidence="2 3" key="1">
    <citation type="submission" date="2021-10" db="EMBL/GenBank/DDBJ databases">
        <authorList>
            <person name="Grouzdev D.S."/>
            <person name="Pantiukh K.S."/>
            <person name="Krutkina M.S."/>
        </authorList>
    </citation>
    <scope>NUCLEOTIDE SEQUENCE [LARGE SCALE GENOMIC DNA]</scope>
    <source>
        <strain evidence="2 3">Z-7514</strain>
    </source>
</reference>
<feature type="transmembrane region" description="Helical" evidence="1">
    <location>
        <begin position="6"/>
        <end position="26"/>
    </location>
</feature>
<keyword evidence="3" id="KW-1185">Reference proteome</keyword>
<name>A0AAW4WY71_9FIRM</name>
<evidence type="ECO:0000256" key="1">
    <source>
        <dbReference type="SAM" id="Phobius"/>
    </source>
</evidence>
<sequence length="196" mass="23378">MLQFIFIFFILILFFLLTLLIIPYYYQINFYYKDHFHYFLLFKYSFISLKVKGSLFNSELIISLFNHSINLTEIPFLNNIGSLAKDIINNENNTKKEIKSIKKKFDFAEIAKIINQNNLNHLFQFIVKLLNHLKNNLLKIKMDLAFSDPYYSGLFYAYYYSFKNLFKKGVFNADLCWQASEFKGDLEIAGKIILNW</sequence>
<keyword evidence="1" id="KW-0472">Membrane</keyword>
<evidence type="ECO:0000313" key="3">
    <source>
        <dbReference type="Proteomes" id="UP001199296"/>
    </source>
</evidence>
<evidence type="ECO:0000313" key="2">
    <source>
        <dbReference type="EMBL" id="MCC3144000.1"/>
    </source>
</evidence>
<comment type="caution">
    <text evidence="2">The sequence shown here is derived from an EMBL/GenBank/DDBJ whole genome shotgun (WGS) entry which is preliminary data.</text>
</comment>
<dbReference type="Proteomes" id="UP001199296">
    <property type="component" value="Unassembled WGS sequence"/>
</dbReference>
<keyword evidence="1" id="KW-1133">Transmembrane helix</keyword>
<dbReference type="RefSeq" id="WP_229343415.1">
    <property type="nucleotide sequence ID" value="NZ_JAJFAT010000001.1"/>
</dbReference>
<organism evidence="2 3">
    <name type="scientific">Halanaerobium polyolivorans</name>
    <dbReference type="NCBI Taxonomy" id="2886943"/>
    <lineage>
        <taxon>Bacteria</taxon>
        <taxon>Bacillati</taxon>
        <taxon>Bacillota</taxon>
        <taxon>Clostridia</taxon>
        <taxon>Halanaerobiales</taxon>
        <taxon>Halanaerobiaceae</taxon>
        <taxon>Halanaerobium</taxon>
    </lineage>
</organism>
<proteinExistence type="predicted"/>
<protein>
    <recommendedName>
        <fullName evidence="4">DUF2953 domain-containing protein</fullName>
    </recommendedName>
</protein>
<keyword evidence="1" id="KW-0812">Transmembrane</keyword>
<dbReference type="EMBL" id="JAJFAT010000001">
    <property type="protein sequence ID" value="MCC3144000.1"/>
    <property type="molecule type" value="Genomic_DNA"/>
</dbReference>